<name>A0A7J6V3A1_THATH</name>
<reference evidence="1 2" key="1">
    <citation type="submission" date="2020-06" db="EMBL/GenBank/DDBJ databases">
        <title>Transcriptomic and genomic resources for Thalictrum thalictroides and T. hernandezii: Facilitating candidate gene discovery in an emerging model plant lineage.</title>
        <authorList>
            <person name="Arias T."/>
            <person name="Riano-Pachon D.M."/>
            <person name="Di Stilio V.S."/>
        </authorList>
    </citation>
    <scope>NUCLEOTIDE SEQUENCE [LARGE SCALE GENOMIC DNA]</scope>
    <source>
        <strain evidence="2">cv. WT478/WT964</strain>
        <tissue evidence="1">Leaves</tissue>
    </source>
</reference>
<evidence type="ECO:0000313" key="1">
    <source>
        <dbReference type="EMBL" id="KAF5179509.1"/>
    </source>
</evidence>
<comment type="caution">
    <text evidence="1">The sequence shown here is derived from an EMBL/GenBank/DDBJ whole genome shotgun (WGS) entry which is preliminary data.</text>
</comment>
<sequence length="68" mass="7716">MLSDHKRAERREVIPGRVKIDLFGFACVACNDRSGFTWIVMIAVRGKGSASREWNQWIGGTFQLSFVI</sequence>
<evidence type="ECO:0000313" key="2">
    <source>
        <dbReference type="Proteomes" id="UP000554482"/>
    </source>
</evidence>
<gene>
    <name evidence="1" type="ORF">FRX31_030905</name>
</gene>
<protein>
    <submittedName>
        <fullName evidence="1">Uncharacterized protein</fullName>
    </submittedName>
</protein>
<accession>A0A7J6V3A1</accession>
<dbReference type="EMBL" id="JABWDY010038671">
    <property type="protein sequence ID" value="KAF5179509.1"/>
    <property type="molecule type" value="Genomic_DNA"/>
</dbReference>
<keyword evidence="2" id="KW-1185">Reference proteome</keyword>
<dbReference type="Proteomes" id="UP000554482">
    <property type="component" value="Unassembled WGS sequence"/>
</dbReference>
<organism evidence="1 2">
    <name type="scientific">Thalictrum thalictroides</name>
    <name type="common">Rue-anemone</name>
    <name type="synonym">Anemone thalictroides</name>
    <dbReference type="NCBI Taxonomy" id="46969"/>
    <lineage>
        <taxon>Eukaryota</taxon>
        <taxon>Viridiplantae</taxon>
        <taxon>Streptophyta</taxon>
        <taxon>Embryophyta</taxon>
        <taxon>Tracheophyta</taxon>
        <taxon>Spermatophyta</taxon>
        <taxon>Magnoliopsida</taxon>
        <taxon>Ranunculales</taxon>
        <taxon>Ranunculaceae</taxon>
        <taxon>Thalictroideae</taxon>
        <taxon>Thalictrum</taxon>
    </lineage>
</organism>
<proteinExistence type="predicted"/>
<dbReference type="AlphaFoldDB" id="A0A7J6V3A1"/>